<dbReference type="AlphaFoldDB" id="A0A098S0B6"/>
<feature type="signal peptide" evidence="1">
    <location>
        <begin position="1"/>
        <end position="22"/>
    </location>
</feature>
<keyword evidence="1" id="KW-0732">Signal</keyword>
<reference evidence="3 4" key="1">
    <citation type="journal article" date="2014" name="Int. J. Syst. Evol. Microbiol.">
        <title>Phaeodactylibacter xiamenensis gen. nov., sp. nov., a member of the family Saprospiraceae isolated from the marine alga Phaeodactylum tricornutum.</title>
        <authorList>
            <person name="Chen Z.Jr."/>
            <person name="Lei X."/>
            <person name="Lai Q."/>
            <person name="Li Y."/>
            <person name="Zhang B."/>
            <person name="Zhang J."/>
            <person name="Zhang H."/>
            <person name="Yang L."/>
            <person name="Zheng W."/>
            <person name="Tian Y."/>
            <person name="Yu Z."/>
            <person name="Xu H.Jr."/>
            <person name="Zheng T."/>
        </authorList>
    </citation>
    <scope>NUCLEOTIDE SEQUENCE [LARGE SCALE GENOMIC DNA]</scope>
    <source>
        <strain evidence="3 4">KD52</strain>
    </source>
</reference>
<evidence type="ECO:0000313" key="4">
    <source>
        <dbReference type="Proteomes" id="UP000029736"/>
    </source>
</evidence>
<comment type="caution">
    <text evidence="3">The sequence shown here is derived from an EMBL/GenBank/DDBJ whole genome shotgun (WGS) entry which is preliminary data.</text>
</comment>
<evidence type="ECO:0000259" key="2">
    <source>
        <dbReference type="Pfam" id="PF20243"/>
    </source>
</evidence>
<feature type="domain" description="Copper-binding protein MbnP-like" evidence="2">
    <location>
        <begin position="31"/>
        <end position="225"/>
    </location>
</feature>
<organism evidence="3 4">
    <name type="scientific">Phaeodactylibacter xiamenensis</name>
    <dbReference type="NCBI Taxonomy" id="1524460"/>
    <lineage>
        <taxon>Bacteria</taxon>
        <taxon>Pseudomonadati</taxon>
        <taxon>Bacteroidota</taxon>
        <taxon>Saprospiria</taxon>
        <taxon>Saprospirales</taxon>
        <taxon>Haliscomenobacteraceae</taxon>
        <taxon>Phaeodactylibacter</taxon>
    </lineage>
</organism>
<dbReference type="InterPro" id="IPR046863">
    <property type="entry name" value="MbnP-like_dom"/>
</dbReference>
<dbReference type="PROSITE" id="PS51257">
    <property type="entry name" value="PROKAR_LIPOPROTEIN"/>
    <property type="match status" value="1"/>
</dbReference>
<gene>
    <name evidence="3" type="ORF">IX84_24420</name>
</gene>
<protein>
    <recommendedName>
        <fullName evidence="2">Copper-binding protein MbnP-like domain-containing protein</fullName>
    </recommendedName>
</protein>
<dbReference type="OrthoDB" id="1422031at2"/>
<evidence type="ECO:0000256" key="1">
    <source>
        <dbReference type="SAM" id="SignalP"/>
    </source>
</evidence>
<dbReference type="EMBL" id="JPOS01000083">
    <property type="protein sequence ID" value="KGE85789.1"/>
    <property type="molecule type" value="Genomic_DNA"/>
</dbReference>
<dbReference type="Proteomes" id="UP000029736">
    <property type="component" value="Unassembled WGS sequence"/>
</dbReference>
<feature type="chain" id="PRO_5001947648" description="Copper-binding protein MbnP-like domain-containing protein" evidence="1">
    <location>
        <begin position="23"/>
        <end position="259"/>
    </location>
</feature>
<dbReference type="Pfam" id="PF20243">
    <property type="entry name" value="MbnP"/>
    <property type="match status" value="1"/>
</dbReference>
<evidence type="ECO:0000313" key="3">
    <source>
        <dbReference type="EMBL" id="KGE85789.1"/>
    </source>
</evidence>
<dbReference type="RefSeq" id="WP_044226529.1">
    <property type="nucleotide sequence ID" value="NZ_JBKAGJ010000002.1"/>
</dbReference>
<name>A0A098S0B6_9BACT</name>
<sequence>MKQILSLFALAVAVFVAGCGNSDDNGGPATTELTLLATGTYGDDPLVMFERTYEYEDNMALQMQLLQTYLSDIALVYEEDGVEKEELLTDVALVSFGNVFTDEDAAEGVEVVKMEVPVRNYTGLKIGLGVSPVLNATIPPDYDLTHPLSQNYWEDASSYIFFKVEGNADLDADGQFQDKLTYHVGGDNNYSTVQFTGAIDLEKGTPKTLALNIDLQKILIKGDGTYWDFREGQFAHSTTSPAAVFMGENFPNAVRLETR</sequence>
<accession>A0A098S0B6</accession>
<proteinExistence type="predicted"/>
<dbReference type="STRING" id="1524460.IX84_24420"/>
<keyword evidence="4" id="KW-1185">Reference proteome</keyword>